<dbReference type="SUPFAM" id="SSF50044">
    <property type="entry name" value="SH3-domain"/>
    <property type="match status" value="1"/>
</dbReference>
<dbReference type="CTD" id="273"/>
<feature type="compositionally biased region" description="Basic and acidic residues" evidence="8">
    <location>
        <begin position="48"/>
        <end position="58"/>
    </location>
</feature>
<dbReference type="InterPro" id="IPR036028">
    <property type="entry name" value="SH3-like_dom_sf"/>
</dbReference>
<evidence type="ECO:0000256" key="6">
    <source>
        <dbReference type="ARBA" id="ARBA00023136"/>
    </source>
</evidence>
<comment type="subcellular location">
    <subcellularLocation>
        <location evidence="2">Cytoplasm</location>
    </subcellularLocation>
    <subcellularLocation>
        <location evidence="1">Endomembrane system</location>
    </subcellularLocation>
</comment>
<feature type="domain" description="SH3" evidence="9">
    <location>
        <begin position="602"/>
        <end position="666"/>
    </location>
</feature>
<evidence type="ECO:0000256" key="4">
    <source>
        <dbReference type="ARBA" id="ARBA00022490"/>
    </source>
</evidence>
<sequence>MMETSEKNEGIVLDDAPPPPPTSAPPLDDTPPAKPKKSARRSVSPSIKENDGGKENGAFKENVGATKENIAVREILGVSSPKKVLANGSSQDDEDGKHDTGVGSGGVTRIVDEIEKINSLPGERSRNAGVSPSRHLDEIDLNEETPSGENDRTPAKPGSLTKFEKSVLRELPVDVDMGNEEVQNQKNLRRRRDLNRNNSRTEENGAENGGFSSGGEDSPRKSRSTVKRTPTMEFKKQCSKIVRIRTKILQNLGKADKTTDETFADYEANFNRQQINANRLHKEVSNYLRCARALHGASKALYETLADVYETDWAGQELVYAQAQNSDMLWTDFVHRLQDQTLAPLTAYQIHFPEIRKKIEKRGRKLVDYDSQRHQLEALQRSGRRDDYKLARCRDQLELARTTYHALNKELYEELPGVYDERVGRTAEALQTLYAAEATFMRESAKVAQEMESISEKLVAEARTGKYNTTRGTPSTPRPVSTASVPTSAPTNKPQWFVDEPSVTTTTTTTTAMSPRNDDDCQDDDDISPPNDTPEHSREDRLGREEVGRPYEEIQFDDAPGAKVNGGAPPAGVVGTRVPPDNKTDEVYDIPVGATTQGLPAGVLYQVRTTYKYDKEDVDELSFDVGEIINVVEYEDPEEQEEGWLCGYKVANNEKGLFPANFTRPL</sequence>
<dbReference type="PANTHER" id="PTHR46514:SF3">
    <property type="entry name" value="AMPHIPHYSIN"/>
    <property type="match status" value="1"/>
</dbReference>
<dbReference type="OrthoDB" id="446293at2759"/>
<evidence type="ECO:0000256" key="8">
    <source>
        <dbReference type="SAM" id="MobiDB-lite"/>
    </source>
</evidence>
<protein>
    <submittedName>
        <fullName evidence="12">Myc box-dependent-interacting protein 1</fullName>
    </submittedName>
</protein>
<keyword evidence="4" id="KW-0963">Cytoplasm</keyword>
<evidence type="ECO:0000259" key="10">
    <source>
        <dbReference type="PROSITE" id="PS51021"/>
    </source>
</evidence>
<keyword evidence="3 7" id="KW-0728">SH3 domain</keyword>
<dbReference type="Proteomes" id="UP000694843">
    <property type="component" value="Unplaced"/>
</dbReference>
<dbReference type="AlphaFoldDB" id="A0A979FVW5"/>
<dbReference type="PANTHER" id="PTHR46514">
    <property type="entry name" value="AMPHIPHYSIN"/>
    <property type="match status" value="1"/>
</dbReference>
<dbReference type="KEGG" id="hazt:108683011"/>
<feature type="compositionally biased region" description="Basic and acidic residues" evidence="8">
    <location>
        <begin position="533"/>
        <end position="552"/>
    </location>
</feature>
<evidence type="ECO:0000256" key="5">
    <source>
        <dbReference type="ARBA" id="ARBA00023054"/>
    </source>
</evidence>
<feature type="region of interest" description="Disordered" evidence="8">
    <location>
        <begin position="462"/>
        <end position="582"/>
    </location>
</feature>
<dbReference type="GO" id="GO:0005737">
    <property type="term" value="C:cytoplasm"/>
    <property type="evidence" value="ECO:0007669"/>
    <property type="project" value="UniProtKB-SubCell"/>
</dbReference>
<dbReference type="InterPro" id="IPR004148">
    <property type="entry name" value="BAR_dom"/>
</dbReference>
<feature type="domain" description="BAR" evidence="10">
    <location>
        <begin position="248"/>
        <end position="467"/>
    </location>
</feature>
<feature type="compositionally biased region" description="Basic and acidic residues" evidence="8">
    <location>
        <begin position="162"/>
        <end position="172"/>
    </location>
</feature>
<dbReference type="SMART" id="SM00326">
    <property type="entry name" value="SH3"/>
    <property type="match status" value="1"/>
</dbReference>
<organism evidence="11 12">
    <name type="scientific">Hyalella azteca</name>
    <name type="common">Amphipod</name>
    <dbReference type="NCBI Taxonomy" id="294128"/>
    <lineage>
        <taxon>Eukaryota</taxon>
        <taxon>Metazoa</taxon>
        <taxon>Ecdysozoa</taxon>
        <taxon>Arthropoda</taxon>
        <taxon>Crustacea</taxon>
        <taxon>Multicrustacea</taxon>
        <taxon>Malacostraca</taxon>
        <taxon>Eumalacostraca</taxon>
        <taxon>Peracarida</taxon>
        <taxon>Amphipoda</taxon>
        <taxon>Senticaudata</taxon>
        <taxon>Talitrida</taxon>
        <taxon>Talitroidea</taxon>
        <taxon>Hyalellidae</taxon>
        <taxon>Hyalella</taxon>
    </lineage>
</organism>
<evidence type="ECO:0000256" key="2">
    <source>
        <dbReference type="ARBA" id="ARBA00004496"/>
    </source>
</evidence>
<dbReference type="GO" id="GO:0012505">
    <property type="term" value="C:endomembrane system"/>
    <property type="evidence" value="ECO:0007669"/>
    <property type="project" value="UniProtKB-SubCell"/>
</dbReference>
<dbReference type="PROSITE" id="PS51021">
    <property type="entry name" value="BAR"/>
    <property type="match status" value="1"/>
</dbReference>
<dbReference type="PRINTS" id="PR01251">
    <property type="entry name" value="AMPHIPHYSIN"/>
</dbReference>
<accession>A0A979FVW5</accession>
<dbReference type="InterPro" id="IPR027267">
    <property type="entry name" value="AH/BAR_dom_sf"/>
</dbReference>
<keyword evidence="5" id="KW-0175">Coiled coil</keyword>
<evidence type="ECO:0000313" key="11">
    <source>
        <dbReference type="Proteomes" id="UP000694843"/>
    </source>
</evidence>
<evidence type="ECO:0000256" key="1">
    <source>
        <dbReference type="ARBA" id="ARBA00004308"/>
    </source>
</evidence>
<feature type="compositionally biased region" description="Pro residues" evidence="8">
    <location>
        <begin position="16"/>
        <end position="33"/>
    </location>
</feature>
<dbReference type="GeneID" id="108683011"/>
<dbReference type="FunFam" id="1.20.1270.60:FF:000013">
    <property type="entry name" value="Amphiphysin isoform 2"/>
    <property type="match status" value="1"/>
</dbReference>
<dbReference type="PROSITE" id="PS50002">
    <property type="entry name" value="SH3"/>
    <property type="match status" value="1"/>
</dbReference>
<dbReference type="GO" id="GO:0005543">
    <property type="term" value="F:phospholipid binding"/>
    <property type="evidence" value="ECO:0007669"/>
    <property type="project" value="TreeGrafter"/>
</dbReference>
<dbReference type="Pfam" id="PF03114">
    <property type="entry name" value="BAR"/>
    <property type="match status" value="1"/>
</dbReference>
<feature type="compositionally biased region" description="Low complexity" evidence="8">
    <location>
        <begin position="559"/>
        <end position="579"/>
    </location>
</feature>
<keyword evidence="11" id="KW-1185">Reference proteome</keyword>
<dbReference type="RefSeq" id="XP_047740526.1">
    <property type="nucleotide sequence ID" value="XM_047884570.1"/>
</dbReference>
<evidence type="ECO:0000256" key="7">
    <source>
        <dbReference type="PROSITE-ProRule" id="PRU00192"/>
    </source>
</evidence>
<dbReference type="InterPro" id="IPR003005">
    <property type="entry name" value="Amphiphysin"/>
</dbReference>
<name>A0A979FVW5_HYAAZ</name>
<dbReference type="GO" id="GO:0005886">
    <property type="term" value="C:plasma membrane"/>
    <property type="evidence" value="ECO:0007669"/>
    <property type="project" value="TreeGrafter"/>
</dbReference>
<feature type="region of interest" description="Disordered" evidence="8">
    <location>
        <begin position="1"/>
        <end position="230"/>
    </location>
</feature>
<evidence type="ECO:0000256" key="3">
    <source>
        <dbReference type="ARBA" id="ARBA00022443"/>
    </source>
</evidence>
<dbReference type="SUPFAM" id="SSF103657">
    <property type="entry name" value="BAR/IMD domain-like"/>
    <property type="match status" value="1"/>
</dbReference>
<gene>
    <name evidence="12" type="primary">LOC108683011</name>
</gene>
<dbReference type="InterPro" id="IPR001452">
    <property type="entry name" value="SH3_domain"/>
</dbReference>
<evidence type="ECO:0000313" key="12">
    <source>
        <dbReference type="RefSeq" id="XP_047740526.1"/>
    </source>
</evidence>
<keyword evidence="6" id="KW-0472">Membrane</keyword>
<dbReference type="Pfam" id="PF00018">
    <property type="entry name" value="SH3_1"/>
    <property type="match status" value="1"/>
</dbReference>
<dbReference type="SMART" id="SM00721">
    <property type="entry name" value="BAR"/>
    <property type="match status" value="1"/>
</dbReference>
<feature type="compositionally biased region" description="Polar residues" evidence="8">
    <location>
        <begin position="466"/>
        <end position="494"/>
    </location>
</feature>
<reference evidence="12" key="1">
    <citation type="submission" date="2025-08" db="UniProtKB">
        <authorList>
            <consortium name="RefSeq"/>
        </authorList>
    </citation>
    <scope>IDENTIFICATION</scope>
</reference>
<dbReference type="Gene3D" id="1.20.1270.60">
    <property type="entry name" value="Arfaptin homology (AH) domain/BAR domain"/>
    <property type="match status" value="1"/>
</dbReference>
<dbReference type="Gene3D" id="2.30.30.40">
    <property type="entry name" value="SH3 Domains"/>
    <property type="match status" value="1"/>
</dbReference>
<dbReference type="OMA" id="NWANDAA"/>
<dbReference type="FunFam" id="2.30.30.40:FF:000172">
    <property type="entry name" value="Amphiphysin, isoform B"/>
    <property type="match status" value="1"/>
</dbReference>
<proteinExistence type="predicted"/>
<evidence type="ECO:0000259" key="9">
    <source>
        <dbReference type="PROSITE" id="PS50002"/>
    </source>
</evidence>